<name>Q2RR04_RHORT</name>
<evidence type="ECO:0000259" key="1">
    <source>
        <dbReference type="Pfam" id="PF10006"/>
    </source>
</evidence>
<organism evidence="2 3">
    <name type="scientific">Rhodospirillum rubrum (strain ATCC 11170 / ATH 1.1.1 / DSM 467 / LMG 4362 / NCIMB 8255 / S1)</name>
    <dbReference type="NCBI Taxonomy" id="269796"/>
    <lineage>
        <taxon>Bacteria</taxon>
        <taxon>Pseudomonadati</taxon>
        <taxon>Pseudomonadota</taxon>
        <taxon>Alphaproteobacteria</taxon>
        <taxon>Rhodospirillales</taxon>
        <taxon>Rhodospirillaceae</taxon>
        <taxon>Rhodospirillum</taxon>
    </lineage>
</organism>
<dbReference type="HOGENOM" id="CLU_2619716_0_0_5"/>
<evidence type="ECO:0000313" key="3">
    <source>
        <dbReference type="Proteomes" id="UP000001929"/>
    </source>
</evidence>
<sequence length="78" mass="8669">MDDDTSPDLDLRGLAPPAPMVAILTRIDEGRATAPFTVTLPHYPAPLFEELERRGWDADVLSVGLDGARLRLFPARRR</sequence>
<proteinExistence type="predicted"/>
<gene>
    <name evidence="2" type="ordered locus">Rru_A2644</name>
</gene>
<dbReference type="EnsemblBacteria" id="ABC23441">
    <property type="protein sequence ID" value="ABC23441"/>
    <property type="gene ID" value="Rru_A2644"/>
</dbReference>
<dbReference type="KEGG" id="rru:Rru_A2644"/>
<keyword evidence="3" id="KW-1185">Reference proteome</keyword>
<dbReference type="Pfam" id="PF10006">
    <property type="entry name" value="DUF2249"/>
    <property type="match status" value="1"/>
</dbReference>
<dbReference type="AlphaFoldDB" id="Q2RR04"/>
<dbReference type="EMBL" id="CP000230">
    <property type="protein sequence ID" value="ABC23441.1"/>
    <property type="molecule type" value="Genomic_DNA"/>
</dbReference>
<evidence type="ECO:0000313" key="2">
    <source>
        <dbReference type="EMBL" id="ABC23441.1"/>
    </source>
</evidence>
<dbReference type="InterPro" id="IPR018720">
    <property type="entry name" value="DUF2249"/>
</dbReference>
<dbReference type="Proteomes" id="UP000001929">
    <property type="component" value="Chromosome"/>
</dbReference>
<protein>
    <recommendedName>
        <fullName evidence="1">DUF2249 domain-containing protein</fullName>
    </recommendedName>
</protein>
<dbReference type="PATRIC" id="fig|269796.9.peg.2751"/>
<dbReference type="STRING" id="269796.Rru_A2644"/>
<dbReference type="RefSeq" id="WP_011390394.1">
    <property type="nucleotide sequence ID" value="NC_007643.1"/>
</dbReference>
<reference evidence="2 3" key="1">
    <citation type="journal article" date="2011" name="Stand. Genomic Sci.">
        <title>Complete genome sequence of Rhodospirillum rubrum type strain (S1).</title>
        <authorList>
            <person name="Munk A.C."/>
            <person name="Copeland A."/>
            <person name="Lucas S."/>
            <person name="Lapidus A."/>
            <person name="Del Rio T.G."/>
            <person name="Barry K."/>
            <person name="Detter J.C."/>
            <person name="Hammon N."/>
            <person name="Israni S."/>
            <person name="Pitluck S."/>
            <person name="Brettin T."/>
            <person name="Bruce D."/>
            <person name="Han C."/>
            <person name="Tapia R."/>
            <person name="Gilna P."/>
            <person name="Schmutz J."/>
            <person name="Larimer F."/>
            <person name="Land M."/>
            <person name="Kyrpides N.C."/>
            <person name="Mavromatis K."/>
            <person name="Richardson P."/>
            <person name="Rohde M."/>
            <person name="Goker M."/>
            <person name="Klenk H.P."/>
            <person name="Zhang Y."/>
            <person name="Roberts G.P."/>
            <person name="Reslewic S."/>
            <person name="Schwartz D.C."/>
        </authorList>
    </citation>
    <scope>NUCLEOTIDE SEQUENCE [LARGE SCALE GENOMIC DNA]</scope>
    <source>
        <strain evidence="3">ATCC 11170 / ATH 1.1.1 / DSM 467 / LMG 4362 / NCIMB 8255 / S1</strain>
    </source>
</reference>
<accession>Q2RR04</accession>
<feature type="domain" description="DUF2249" evidence="1">
    <location>
        <begin position="9"/>
        <end position="61"/>
    </location>
</feature>